<feature type="domain" description="Methyltransferase type 11" evidence="1">
    <location>
        <begin position="57"/>
        <end position="123"/>
    </location>
</feature>
<dbReference type="CDD" id="cd02440">
    <property type="entry name" value="AdoMet_MTases"/>
    <property type="match status" value="1"/>
</dbReference>
<dbReference type="GO" id="GO:0032259">
    <property type="term" value="P:methylation"/>
    <property type="evidence" value="ECO:0007669"/>
    <property type="project" value="UniProtKB-KW"/>
</dbReference>
<reference evidence="2" key="1">
    <citation type="submission" date="2020-05" db="EMBL/GenBank/DDBJ databases">
        <title>Genomic Encyclopedia of Type Strains, Phase IV (KMG-V): Genome sequencing to study the core and pangenomes of soil and plant-associated prokaryotes.</title>
        <authorList>
            <person name="Whitman W."/>
        </authorList>
    </citation>
    <scope>NUCLEOTIDE SEQUENCE</scope>
    <source>
        <strain evidence="2">16F</strain>
    </source>
</reference>
<dbReference type="GO" id="GO:0008757">
    <property type="term" value="F:S-adenosylmethionine-dependent methyltransferase activity"/>
    <property type="evidence" value="ECO:0007669"/>
    <property type="project" value="InterPro"/>
</dbReference>
<dbReference type="RefSeq" id="WP_173778127.1">
    <property type="nucleotide sequence ID" value="NZ_JABSNO010000003.1"/>
</dbReference>
<dbReference type="Gene3D" id="3.40.50.150">
    <property type="entry name" value="Vaccinia Virus protein VP39"/>
    <property type="match status" value="1"/>
</dbReference>
<evidence type="ECO:0000313" key="3">
    <source>
        <dbReference type="Proteomes" id="UP000610746"/>
    </source>
</evidence>
<comment type="caution">
    <text evidence="2">The sequence shown here is derived from an EMBL/GenBank/DDBJ whole genome shotgun (WGS) entry which is preliminary data.</text>
</comment>
<gene>
    <name evidence="2" type="ORF">HNQ03_000567</name>
</gene>
<dbReference type="SUPFAM" id="SSF53335">
    <property type="entry name" value="S-adenosyl-L-methionine-dependent methyltransferases"/>
    <property type="match status" value="1"/>
</dbReference>
<protein>
    <submittedName>
        <fullName evidence="2">SAM-dependent methyltransferase</fullName>
    </submittedName>
</protein>
<dbReference type="Proteomes" id="UP000610746">
    <property type="component" value="Unassembled WGS sequence"/>
</dbReference>
<keyword evidence="3" id="KW-1185">Reference proteome</keyword>
<proteinExistence type="predicted"/>
<dbReference type="InterPro" id="IPR013216">
    <property type="entry name" value="Methyltransf_11"/>
</dbReference>
<dbReference type="PANTHER" id="PTHR43591">
    <property type="entry name" value="METHYLTRANSFERASE"/>
    <property type="match status" value="1"/>
</dbReference>
<organism evidence="2 3">
    <name type="scientific">Frigoriflavimonas asaccharolytica</name>
    <dbReference type="NCBI Taxonomy" id="2735899"/>
    <lineage>
        <taxon>Bacteria</taxon>
        <taxon>Pseudomonadati</taxon>
        <taxon>Bacteroidota</taxon>
        <taxon>Flavobacteriia</taxon>
        <taxon>Flavobacteriales</taxon>
        <taxon>Weeksellaceae</taxon>
        <taxon>Frigoriflavimonas</taxon>
    </lineage>
</organism>
<evidence type="ECO:0000259" key="1">
    <source>
        <dbReference type="Pfam" id="PF08241"/>
    </source>
</evidence>
<dbReference type="AlphaFoldDB" id="A0A8J8K4A9"/>
<dbReference type="PANTHER" id="PTHR43591:SF110">
    <property type="entry name" value="RHODANESE DOMAIN-CONTAINING PROTEIN"/>
    <property type="match status" value="1"/>
</dbReference>
<name>A0A8J8K4A9_9FLAO</name>
<keyword evidence="2" id="KW-0808">Transferase</keyword>
<sequence length="199" mass="23074">MKKGNVLVCIENAVCPHCGSLERSRLLKLFLENETKIFNDNPKILHFAPEDSLKNILKANPNYQDVDLNPNLASLQMDITDLKFSDNTFDFIICAHVLGHIPDEKKALSEMYRVLKSGGKLFLLSLMNLNSEETLENFENNTPEKKLKAYGEFDLQRLYGLDFENRLQSKQVVIKKIDYRKNFGKAEREKCLWVMEKEK</sequence>
<dbReference type="EMBL" id="JABSNO010000003">
    <property type="protein sequence ID" value="NRS91500.1"/>
    <property type="molecule type" value="Genomic_DNA"/>
</dbReference>
<dbReference type="Pfam" id="PF08241">
    <property type="entry name" value="Methyltransf_11"/>
    <property type="match status" value="1"/>
</dbReference>
<dbReference type="InterPro" id="IPR029063">
    <property type="entry name" value="SAM-dependent_MTases_sf"/>
</dbReference>
<keyword evidence="2" id="KW-0489">Methyltransferase</keyword>
<accession>A0A8J8K4A9</accession>
<evidence type="ECO:0000313" key="2">
    <source>
        <dbReference type="EMBL" id="NRS91500.1"/>
    </source>
</evidence>